<name>A0A1X7SZ48_AMPQE</name>
<proteinExistence type="predicted"/>
<dbReference type="InParanoid" id="A0A1X7SZ48"/>
<accession>A0A1X7SZ48</accession>
<dbReference type="AlphaFoldDB" id="A0A1X7SZ48"/>
<reference evidence="1" key="1">
    <citation type="submission" date="2017-05" db="UniProtKB">
        <authorList>
            <consortium name="EnsemblMetazoa"/>
        </authorList>
    </citation>
    <scope>IDENTIFICATION</scope>
</reference>
<sequence length="71" mass="8136">LRDSVAIIKTLDALLNNESIGKEILEEHPDDEKMHDFCDGSVFETHSLFSVDKKELQIVAYYDELEITNPL</sequence>
<protein>
    <submittedName>
        <fullName evidence="1">Uncharacterized protein</fullName>
    </submittedName>
</protein>
<evidence type="ECO:0000313" key="1">
    <source>
        <dbReference type="EnsemblMetazoa" id="Aqu2.1.07461_001"/>
    </source>
</evidence>
<dbReference type="EnsemblMetazoa" id="Aqu2.1.07461_001">
    <property type="protein sequence ID" value="Aqu2.1.07461_001"/>
    <property type="gene ID" value="Aqu2.1.07461"/>
</dbReference>
<organism evidence="1">
    <name type="scientific">Amphimedon queenslandica</name>
    <name type="common">Sponge</name>
    <dbReference type="NCBI Taxonomy" id="400682"/>
    <lineage>
        <taxon>Eukaryota</taxon>
        <taxon>Metazoa</taxon>
        <taxon>Porifera</taxon>
        <taxon>Demospongiae</taxon>
        <taxon>Heteroscleromorpha</taxon>
        <taxon>Haplosclerida</taxon>
        <taxon>Niphatidae</taxon>
        <taxon>Amphimedon</taxon>
    </lineage>
</organism>